<proteinExistence type="predicted"/>
<name>A0A6A6DI18_9PEZI</name>
<protein>
    <submittedName>
        <fullName evidence="1">Uncharacterized protein</fullName>
    </submittedName>
</protein>
<dbReference type="AlphaFoldDB" id="A0A6A6DI18"/>
<gene>
    <name evidence="1" type="ORF">K469DRAFT_598717</name>
</gene>
<sequence>REGFLAVLSNESYYHVYDTVVTTSRITFPDVHGLLKTTKDEGRIMMRVMSYVVQWLNPNPTKVGDRENNKPPL</sequence>
<feature type="non-terminal residue" evidence="1">
    <location>
        <position position="1"/>
    </location>
</feature>
<reference evidence="1" key="1">
    <citation type="journal article" date="2020" name="Stud. Mycol.">
        <title>101 Dothideomycetes genomes: a test case for predicting lifestyles and emergence of pathogens.</title>
        <authorList>
            <person name="Haridas S."/>
            <person name="Albert R."/>
            <person name="Binder M."/>
            <person name="Bloem J."/>
            <person name="Labutti K."/>
            <person name="Salamov A."/>
            <person name="Andreopoulos B."/>
            <person name="Baker S."/>
            <person name="Barry K."/>
            <person name="Bills G."/>
            <person name="Bluhm B."/>
            <person name="Cannon C."/>
            <person name="Castanera R."/>
            <person name="Culley D."/>
            <person name="Daum C."/>
            <person name="Ezra D."/>
            <person name="Gonzalez J."/>
            <person name="Henrissat B."/>
            <person name="Kuo A."/>
            <person name="Liang C."/>
            <person name="Lipzen A."/>
            <person name="Lutzoni F."/>
            <person name="Magnuson J."/>
            <person name="Mondo S."/>
            <person name="Nolan M."/>
            <person name="Ohm R."/>
            <person name="Pangilinan J."/>
            <person name="Park H.-J."/>
            <person name="Ramirez L."/>
            <person name="Alfaro M."/>
            <person name="Sun H."/>
            <person name="Tritt A."/>
            <person name="Yoshinaga Y."/>
            <person name="Zwiers L.-H."/>
            <person name="Turgeon B."/>
            <person name="Goodwin S."/>
            <person name="Spatafora J."/>
            <person name="Crous P."/>
            <person name="Grigoriev I."/>
        </authorList>
    </citation>
    <scope>NUCLEOTIDE SEQUENCE</scope>
    <source>
        <strain evidence="1">CBS 207.26</strain>
    </source>
</reference>
<evidence type="ECO:0000313" key="2">
    <source>
        <dbReference type="Proteomes" id="UP000800200"/>
    </source>
</evidence>
<dbReference type="EMBL" id="ML994673">
    <property type="protein sequence ID" value="KAF2178765.1"/>
    <property type="molecule type" value="Genomic_DNA"/>
</dbReference>
<keyword evidence="2" id="KW-1185">Reference proteome</keyword>
<dbReference type="OrthoDB" id="5152434at2759"/>
<evidence type="ECO:0000313" key="1">
    <source>
        <dbReference type="EMBL" id="KAF2178765.1"/>
    </source>
</evidence>
<accession>A0A6A6DI18</accession>
<organism evidence="1 2">
    <name type="scientific">Zopfia rhizophila CBS 207.26</name>
    <dbReference type="NCBI Taxonomy" id="1314779"/>
    <lineage>
        <taxon>Eukaryota</taxon>
        <taxon>Fungi</taxon>
        <taxon>Dikarya</taxon>
        <taxon>Ascomycota</taxon>
        <taxon>Pezizomycotina</taxon>
        <taxon>Dothideomycetes</taxon>
        <taxon>Dothideomycetes incertae sedis</taxon>
        <taxon>Zopfiaceae</taxon>
        <taxon>Zopfia</taxon>
    </lineage>
</organism>
<dbReference type="Proteomes" id="UP000800200">
    <property type="component" value="Unassembled WGS sequence"/>
</dbReference>